<gene>
    <name evidence="1" type="ORF">RRG08_043455</name>
</gene>
<proteinExistence type="predicted"/>
<dbReference type="AlphaFoldDB" id="A0AAE0XPP2"/>
<dbReference type="Proteomes" id="UP001283361">
    <property type="component" value="Unassembled WGS sequence"/>
</dbReference>
<name>A0AAE0XPP2_9GAST</name>
<organism evidence="1 2">
    <name type="scientific">Elysia crispata</name>
    <name type="common">lettuce slug</name>
    <dbReference type="NCBI Taxonomy" id="231223"/>
    <lineage>
        <taxon>Eukaryota</taxon>
        <taxon>Metazoa</taxon>
        <taxon>Spiralia</taxon>
        <taxon>Lophotrochozoa</taxon>
        <taxon>Mollusca</taxon>
        <taxon>Gastropoda</taxon>
        <taxon>Heterobranchia</taxon>
        <taxon>Euthyneura</taxon>
        <taxon>Panpulmonata</taxon>
        <taxon>Sacoglossa</taxon>
        <taxon>Placobranchoidea</taxon>
        <taxon>Plakobranchidae</taxon>
        <taxon>Elysia</taxon>
    </lineage>
</organism>
<protein>
    <submittedName>
        <fullName evidence="1">Uncharacterized protein</fullName>
    </submittedName>
</protein>
<comment type="caution">
    <text evidence="1">The sequence shown here is derived from an EMBL/GenBank/DDBJ whole genome shotgun (WGS) entry which is preliminary data.</text>
</comment>
<dbReference type="EMBL" id="JAWDGP010007878">
    <property type="protein sequence ID" value="KAK3701793.1"/>
    <property type="molecule type" value="Genomic_DNA"/>
</dbReference>
<evidence type="ECO:0000313" key="2">
    <source>
        <dbReference type="Proteomes" id="UP001283361"/>
    </source>
</evidence>
<keyword evidence="2" id="KW-1185">Reference proteome</keyword>
<sequence length="80" mass="8988">MPRPQTLIQIQAAVQYGWYRSTSSTEKWQLQGNRTTTHGKCNPRKIDGFPTAYGLTVECRPSDHGKCGYLWSAGFLTTGH</sequence>
<reference evidence="1" key="1">
    <citation type="journal article" date="2023" name="G3 (Bethesda)">
        <title>A reference genome for the long-term kleptoplast-retaining sea slug Elysia crispata morphotype clarki.</title>
        <authorList>
            <person name="Eastman K.E."/>
            <person name="Pendleton A.L."/>
            <person name="Shaikh M.A."/>
            <person name="Suttiyut T."/>
            <person name="Ogas R."/>
            <person name="Tomko P."/>
            <person name="Gavelis G."/>
            <person name="Widhalm J.R."/>
            <person name="Wisecaver J.H."/>
        </authorList>
    </citation>
    <scope>NUCLEOTIDE SEQUENCE</scope>
    <source>
        <strain evidence="1">ECLA1</strain>
    </source>
</reference>
<evidence type="ECO:0000313" key="1">
    <source>
        <dbReference type="EMBL" id="KAK3701793.1"/>
    </source>
</evidence>
<accession>A0AAE0XPP2</accession>